<feature type="domain" description="Carbohydrate-binding module family 96" evidence="4">
    <location>
        <begin position="87"/>
        <end position="201"/>
    </location>
</feature>
<dbReference type="AlphaFoldDB" id="A0A3A4R134"/>
<dbReference type="InterPro" id="IPR055372">
    <property type="entry name" value="CBM96"/>
</dbReference>
<dbReference type="EMBL" id="QZJZ01000063">
    <property type="protein sequence ID" value="RJP58669.1"/>
    <property type="molecule type" value="Genomic_DNA"/>
</dbReference>
<reference evidence="5 6" key="1">
    <citation type="journal article" date="2017" name="ISME J.">
        <title>Energy and carbon metabolisms in a deep terrestrial subsurface fluid microbial community.</title>
        <authorList>
            <person name="Momper L."/>
            <person name="Jungbluth S.P."/>
            <person name="Lee M.D."/>
            <person name="Amend J.P."/>
        </authorList>
    </citation>
    <scope>NUCLEOTIDE SEQUENCE [LARGE SCALE GENOMIC DNA]</scope>
    <source>
        <strain evidence="5">SURF_26</strain>
    </source>
</reference>
<organism evidence="5 6">
    <name type="scientific">Candidatus Auribacter fodinae</name>
    <dbReference type="NCBI Taxonomy" id="2093366"/>
    <lineage>
        <taxon>Bacteria</taxon>
        <taxon>Pseudomonadati</taxon>
        <taxon>Candidatus Auribacterota</taxon>
        <taxon>Candidatus Auribacteria</taxon>
        <taxon>Candidatus Auribacterales</taxon>
        <taxon>Candidatus Auribacteraceae</taxon>
        <taxon>Candidatus Auribacter</taxon>
    </lineage>
</organism>
<name>A0A3A4R134_9BACT</name>
<protein>
    <submittedName>
        <fullName evidence="5">DNRLRE domain-containing protein</fullName>
    </submittedName>
</protein>
<evidence type="ECO:0000259" key="4">
    <source>
        <dbReference type="Pfam" id="PF24517"/>
    </source>
</evidence>
<evidence type="ECO:0000313" key="5">
    <source>
        <dbReference type="EMBL" id="RJP58669.1"/>
    </source>
</evidence>
<dbReference type="GO" id="GO:0005576">
    <property type="term" value="C:extracellular region"/>
    <property type="evidence" value="ECO:0007669"/>
    <property type="project" value="UniProtKB-SubCell"/>
</dbReference>
<gene>
    <name evidence="5" type="ORF">C4541_07585</name>
</gene>
<sequence length="238" mass="26433">MRKSVMHTLITVSVILFCNSVYPLTMSYYQNDGKGAASATDCVGVDSWNAPWPPDAGGVYSGGGFGRLCYLGFFNIFGDGQYQIKEDSTVLQATLYITDSYSGGFSGNGTLYRVTTEWHESTLNWSRYLAGDGQYTTAGGIHFSYSYSAPQTVAINVTSYLQEWAAEPDSNFGWMFTTDRTTEWYTDDTYMVSYRPKLVVQYELPVEPPDLPSPVPEPATIVLAAMAFATVLRRVFKK</sequence>
<dbReference type="NCBIfam" id="NF033679">
    <property type="entry name" value="DNRLRE_dom"/>
    <property type="match status" value="1"/>
</dbReference>
<evidence type="ECO:0000256" key="2">
    <source>
        <dbReference type="ARBA" id="ARBA00022525"/>
    </source>
</evidence>
<comment type="caution">
    <text evidence="5">The sequence shown here is derived from an EMBL/GenBank/DDBJ whole genome shotgun (WGS) entry which is preliminary data.</text>
</comment>
<keyword evidence="2" id="KW-0964">Secreted</keyword>
<proteinExistence type="predicted"/>
<accession>A0A3A4R134</accession>
<comment type="subcellular location">
    <subcellularLocation>
        <location evidence="1">Secreted</location>
    </subcellularLocation>
</comment>
<evidence type="ECO:0000256" key="3">
    <source>
        <dbReference type="ARBA" id="ARBA00022729"/>
    </source>
</evidence>
<evidence type="ECO:0000256" key="1">
    <source>
        <dbReference type="ARBA" id="ARBA00004613"/>
    </source>
</evidence>
<evidence type="ECO:0000313" key="6">
    <source>
        <dbReference type="Proteomes" id="UP000266426"/>
    </source>
</evidence>
<dbReference type="Pfam" id="PF24517">
    <property type="entry name" value="CBM96"/>
    <property type="match status" value="1"/>
</dbReference>
<dbReference type="Proteomes" id="UP000266426">
    <property type="component" value="Unassembled WGS sequence"/>
</dbReference>
<keyword evidence="3" id="KW-0732">Signal</keyword>